<gene>
    <name evidence="3" type="ORF">H9754_06765</name>
</gene>
<dbReference type="PROSITE" id="PS01227">
    <property type="entry name" value="UPF0012"/>
    <property type="match status" value="1"/>
</dbReference>
<dbReference type="CDD" id="cd07581">
    <property type="entry name" value="nitrilase_3"/>
    <property type="match status" value="1"/>
</dbReference>
<dbReference type="InterPro" id="IPR036526">
    <property type="entry name" value="C-N_Hydrolase_sf"/>
</dbReference>
<organism evidence="3 4">
    <name type="scientific">Candidatus Anaerostipes avistercoris</name>
    <dbReference type="NCBI Taxonomy" id="2838462"/>
    <lineage>
        <taxon>Bacteria</taxon>
        <taxon>Bacillati</taxon>
        <taxon>Bacillota</taxon>
        <taxon>Clostridia</taxon>
        <taxon>Lachnospirales</taxon>
        <taxon>Lachnospiraceae</taxon>
        <taxon>Anaerostipes</taxon>
    </lineage>
</organism>
<dbReference type="EMBL" id="DWWD01000026">
    <property type="protein sequence ID" value="HJC50263.1"/>
    <property type="molecule type" value="Genomic_DNA"/>
</dbReference>
<dbReference type="PANTHER" id="PTHR23088:SF27">
    <property type="entry name" value="DEAMINATED GLUTATHIONE AMIDASE"/>
    <property type="match status" value="1"/>
</dbReference>
<dbReference type="Pfam" id="PF00795">
    <property type="entry name" value="CN_hydrolase"/>
    <property type="match status" value="1"/>
</dbReference>
<dbReference type="GO" id="GO:0016787">
    <property type="term" value="F:hydrolase activity"/>
    <property type="evidence" value="ECO:0007669"/>
    <property type="project" value="UniProtKB-KW"/>
</dbReference>
<comment type="similarity">
    <text evidence="1">Belongs to the carbon-nitrogen hydrolase superfamily. NIT1/NIT2 family.</text>
</comment>
<dbReference type="PANTHER" id="PTHR23088">
    <property type="entry name" value="NITRILASE-RELATED"/>
    <property type="match status" value="1"/>
</dbReference>
<dbReference type="AlphaFoldDB" id="A0A9D2T7V5"/>
<reference evidence="3" key="1">
    <citation type="journal article" date="2021" name="PeerJ">
        <title>Extensive microbial diversity within the chicken gut microbiome revealed by metagenomics and culture.</title>
        <authorList>
            <person name="Gilroy R."/>
            <person name="Ravi A."/>
            <person name="Getino M."/>
            <person name="Pursley I."/>
            <person name="Horton D.L."/>
            <person name="Alikhan N.F."/>
            <person name="Baker D."/>
            <person name="Gharbi K."/>
            <person name="Hall N."/>
            <person name="Watson M."/>
            <person name="Adriaenssens E.M."/>
            <person name="Foster-Nyarko E."/>
            <person name="Jarju S."/>
            <person name="Secka A."/>
            <person name="Antonio M."/>
            <person name="Oren A."/>
            <person name="Chaudhuri R.R."/>
            <person name="La Ragione R."/>
            <person name="Hildebrand F."/>
            <person name="Pallen M.J."/>
        </authorList>
    </citation>
    <scope>NUCLEOTIDE SEQUENCE</scope>
    <source>
        <strain evidence="3">ChiSjej3B21-8574</strain>
    </source>
</reference>
<evidence type="ECO:0000313" key="3">
    <source>
        <dbReference type="EMBL" id="HJC50263.1"/>
    </source>
</evidence>
<name>A0A9D2T7V5_9FIRM</name>
<reference evidence="3" key="2">
    <citation type="submission" date="2021-04" db="EMBL/GenBank/DDBJ databases">
        <authorList>
            <person name="Gilroy R."/>
        </authorList>
    </citation>
    <scope>NUCLEOTIDE SEQUENCE</scope>
    <source>
        <strain evidence="3">ChiSjej3B21-8574</strain>
    </source>
</reference>
<accession>A0A9D2T7V5</accession>
<dbReference type="InterPro" id="IPR003010">
    <property type="entry name" value="C-N_Hydrolase"/>
</dbReference>
<dbReference type="Gene3D" id="3.60.110.10">
    <property type="entry name" value="Carbon-nitrogen hydrolase"/>
    <property type="match status" value="1"/>
</dbReference>
<dbReference type="SUPFAM" id="SSF56317">
    <property type="entry name" value="Carbon-nitrogen hydrolase"/>
    <property type="match status" value="1"/>
</dbReference>
<sequence length="264" mass="30664">MAEKIALAQTTSSGKWRENLEKAREYAREAAACQSRLLIFPEYFMTYYPLKDEDFRQQGQNLDGKFVREMGKIARDTGLWMIFGVNEKGTERNYNTMAVLNEKGNLAGYYRKTHLFDAYRWKESEDTMPGDEIFEPVETPAGKIGLGTCYDLRFPELARMEALKGAQILFYPSAWVKGENKFMQWETLLRARAIENELYVFGCCHYSKEHYMGKSLGFDPSGNLILNGGEREELLTGKIHLEEIEKIRRANPVFLNRRTDLYRI</sequence>
<evidence type="ECO:0000259" key="2">
    <source>
        <dbReference type="PROSITE" id="PS50263"/>
    </source>
</evidence>
<dbReference type="InterPro" id="IPR001110">
    <property type="entry name" value="UPF0012_CS"/>
</dbReference>
<keyword evidence="3" id="KW-0378">Hydrolase</keyword>
<evidence type="ECO:0000313" key="4">
    <source>
        <dbReference type="Proteomes" id="UP000823904"/>
    </source>
</evidence>
<dbReference type="Proteomes" id="UP000823904">
    <property type="component" value="Unassembled WGS sequence"/>
</dbReference>
<proteinExistence type="inferred from homology"/>
<dbReference type="PROSITE" id="PS50263">
    <property type="entry name" value="CN_HYDROLASE"/>
    <property type="match status" value="1"/>
</dbReference>
<evidence type="ECO:0000256" key="1">
    <source>
        <dbReference type="ARBA" id="ARBA00010613"/>
    </source>
</evidence>
<comment type="caution">
    <text evidence="3">The sequence shown here is derived from an EMBL/GenBank/DDBJ whole genome shotgun (WGS) entry which is preliminary data.</text>
</comment>
<feature type="domain" description="CN hydrolase" evidence="2">
    <location>
        <begin position="3"/>
        <end position="241"/>
    </location>
</feature>
<protein>
    <submittedName>
        <fullName evidence="3">Carbon-nitrogen hydrolase family protein</fullName>
    </submittedName>
</protein>